<sequence length="82" mass="9264">MRYTETLSEAATRVLKDLENDLEHLKSISAKETRLTQGAFLIGRLQSLSSLFIHLSNADDVLKRIKILRDEASEITYEGVIS</sequence>
<protein>
    <submittedName>
        <fullName evidence="2">Uncharacterized protein</fullName>
    </submittedName>
</protein>
<dbReference type="AlphaFoldDB" id="A0A443IMM2"/>
<dbReference type="RefSeq" id="WP_120074651.1">
    <property type="nucleotide sequence ID" value="NZ_CP126113.1"/>
</dbReference>
<dbReference type="Proteomes" id="UP000273811">
    <property type="component" value="Unassembled WGS sequence"/>
</dbReference>
<evidence type="ECO:0000256" key="1">
    <source>
        <dbReference type="SAM" id="Coils"/>
    </source>
</evidence>
<reference evidence="2" key="1">
    <citation type="submission" date="2018-12" db="EMBL/GenBank/DDBJ databases">
        <authorList>
            <person name="Sun L."/>
            <person name="Chen Z."/>
        </authorList>
    </citation>
    <scope>NUCLEOTIDE SEQUENCE [LARGE SCALE GENOMIC DNA]</scope>
    <source>
        <strain evidence="2">DSM 16012</strain>
    </source>
</reference>
<dbReference type="OrthoDB" id="9876411at2"/>
<keyword evidence="3" id="KW-1185">Reference proteome</keyword>
<comment type="caution">
    <text evidence="2">The sequence shown here is derived from an EMBL/GenBank/DDBJ whole genome shotgun (WGS) entry which is preliminary data.</text>
</comment>
<organism evidence="2 3">
    <name type="scientific">Siminovitchia fortis</name>
    <dbReference type="NCBI Taxonomy" id="254758"/>
    <lineage>
        <taxon>Bacteria</taxon>
        <taxon>Bacillati</taxon>
        <taxon>Bacillota</taxon>
        <taxon>Bacilli</taxon>
        <taxon>Bacillales</taxon>
        <taxon>Bacillaceae</taxon>
        <taxon>Siminovitchia</taxon>
    </lineage>
</organism>
<dbReference type="EMBL" id="QYTU02000034">
    <property type="protein sequence ID" value="RWR06732.1"/>
    <property type="molecule type" value="Genomic_DNA"/>
</dbReference>
<keyword evidence="1" id="KW-0175">Coiled coil</keyword>
<evidence type="ECO:0000313" key="2">
    <source>
        <dbReference type="EMBL" id="RWR06732.1"/>
    </source>
</evidence>
<feature type="coiled-coil region" evidence="1">
    <location>
        <begin position="8"/>
        <end position="35"/>
    </location>
</feature>
<name>A0A443IMM2_9BACI</name>
<evidence type="ECO:0000313" key="3">
    <source>
        <dbReference type="Proteomes" id="UP000273811"/>
    </source>
</evidence>
<gene>
    <name evidence="2" type="ORF">D4N35_013790</name>
</gene>
<accession>A0A443IMM2</accession>
<proteinExistence type="predicted"/>